<evidence type="ECO:0000313" key="2">
    <source>
        <dbReference type="Proteomes" id="UP000190837"/>
    </source>
</evidence>
<dbReference type="EMBL" id="FKLO01000012">
    <property type="protein sequence ID" value="SAM57161.1"/>
    <property type="molecule type" value="Genomic_DNA"/>
</dbReference>
<gene>
    <name evidence="1" type="ORF">CHUV0807_0180</name>
</gene>
<reference evidence="2" key="1">
    <citation type="submission" date="2016-04" db="EMBL/GenBank/DDBJ databases">
        <authorList>
            <person name="Tagini F."/>
        </authorList>
    </citation>
    <scope>NUCLEOTIDE SEQUENCE [LARGE SCALE GENOMIC DNA]</scope>
    <source>
        <strain evidence="2">CHUV0807</strain>
    </source>
</reference>
<accession>A0A1C3H1V6</accession>
<dbReference type="AlphaFoldDB" id="A0A1C3H1V6"/>
<organism evidence="1 2">
    <name type="scientific">Cardiobacterium hominis</name>
    <dbReference type="NCBI Taxonomy" id="2718"/>
    <lineage>
        <taxon>Bacteria</taxon>
        <taxon>Pseudomonadati</taxon>
        <taxon>Pseudomonadota</taxon>
        <taxon>Gammaproteobacteria</taxon>
        <taxon>Cardiobacteriales</taxon>
        <taxon>Cardiobacteriaceae</taxon>
        <taxon>Cardiobacterium</taxon>
    </lineage>
</organism>
<dbReference type="Proteomes" id="UP000190837">
    <property type="component" value="Unassembled WGS sequence"/>
</dbReference>
<sequence>MVAAVALVAVVAREGDAADDQANRAQYAQRGECGLVGAQRLCGDDFAGERMFRRARDRIAGKAAVFLHADQRALAAGEVVVDDEVGLAVAVEVDEQVIARARGGEIFRADAGGKVGELVVRAVFSGDVQRSACPINGIFSDDRAIGTVQGEEDLPVHKGAPVGGNVLFQARLLPIVYGRMTLFWAHRCGRQPRFCISVMRSRPA</sequence>
<evidence type="ECO:0000313" key="1">
    <source>
        <dbReference type="EMBL" id="SAM57161.1"/>
    </source>
</evidence>
<protein>
    <submittedName>
        <fullName evidence="1">Uncharacterized protein</fullName>
    </submittedName>
</protein>
<proteinExistence type="predicted"/>
<name>A0A1C3H1V6_9GAMM</name>